<organism evidence="1 2">
    <name type="scientific">Persea americana</name>
    <name type="common">Avocado</name>
    <dbReference type="NCBI Taxonomy" id="3435"/>
    <lineage>
        <taxon>Eukaryota</taxon>
        <taxon>Viridiplantae</taxon>
        <taxon>Streptophyta</taxon>
        <taxon>Embryophyta</taxon>
        <taxon>Tracheophyta</taxon>
        <taxon>Spermatophyta</taxon>
        <taxon>Magnoliopsida</taxon>
        <taxon>Magnoliidae</taxon>
        <taxon>Laurales</taxon>
        <taxon>Lauraceae</taxon>
        <taxon>Persea</taxon>
    </lineage>
</organism>
<reference evidence="1 2" key="1">
    <citation type="journal article" date="2022" name="Hortic Res">
        <title>A haplotype resolved chromosomal level avocado genome allows analysis of novel avocado genes.</title>
        <authorList>
            <person name="Nath O."/>
            <person name="Fletcher S.J."/>
            <person name="Hayward A."/>
            <person name="Shaw L.M."/>
            <person name="Masouleh A.K."/>
            <person name="Furtado A."/>
            <person name="Henry R.J."/>
            <person name="Mitter N."/>
        </authorList>
    </citation>
    <scope>NUCLEOTIDE SEQUENCE [LARGE SCALE GENOMIC DNA]</scope>
    <source>
        <strain evidence="2">cv. Hass</strain>
    </source>
</reference>
<dbReference type="Proteomes" id="UP001234297">
    <property type="component" value="Chromosome 6"/>
</dbReference>
<sequence length="88" mass="10221">MKRIQANLGTRFEMKELGELKYFLGLEVDRTEQGIFLCQQKYAENLLERFGMLDCKEISTPTEVNARLRNEEGGELEEPSMYRQLVGS</sequence>
<protein>
    <submittedName>
        <fullName evidence="1">Uncharacterized protein</fullName>
    </submittedName>
</protein>
<keyword evidence="2" id="KW-1185">Reference proteome</keyword>
<name>A0ACC2L345_PERAE</name>
<dbReference type="EMBL" id="CM056814">
    <property type="protein sequence ID" value="KAJ8627433.1"/>
    <property type="molecule type" value="Genomic_DNA"/>
</dbReference>
<evidence type="ECO:0000313" key="1">
    <source>
        <dbReference type="EMBL" id="KAJ8627433.1"/>
    </source>
</evidence>
<proteinExistence type="predicted"/>
<accession>A0ACC2L345</accession>
<gene>
    <name evidence="1" type="ORF">MRB53_020740</name>
</gene>
<comment type="caution">
    <text evidence="1">The sequence shown here is derived from an EMBL/GenBank/DDBJ whole genome shotgun (WGS) entry which is preliminary data.</text>
</comment>
<evidence type="ECO:0000313" key="2">
    <source>
        <dbReference type="Proteomes" id="UP001234297"/>
    </source>
</evidence>